<accession>A0A4Y2QH99</accession>
<gene>
    <name evidence="1" type="ORF">AVEN_172568_1</name>
</gene>
<proteinExistence type="predicted"/>
<comment type="caution">
    <text evidence="1">The sequence shown here is derived from an EMBL/GenBank/DDBJ whole genome shotgun (WGS) entry which is preliminary data.</text>
</comment>
<evidence type="ECO:0000313" key="1">
    <source>
        <dbReference type="EMBL" id="GBN62682.1"/>
    </source>
</evidence>
<protein>
    <submittedName>
        <fullName evidence="1">Uncharacterized protein</fullName>
    </submittedName>
</protein>
<evidence type="ECO:0000313" key="2">
    <source>
        <dbReference type="Proteomes" id="UP000499080"/>
    </source>
</evidence>
<keyword evidence="2" id="KW-1185">Reference proteome</keyword>
<dbReference type="Proteomes" id="UP000499080">
    <property type="component" value="Unassembled WGS sequence"/>
</dbReference>
<dbReference type="AlphaFoldDB" id="A0A4Y2QH99"/>
<reference evidence="1 2" key="1">
    <citation type="journal article" date="2019" name="Sci. Rep.">
        <title>Orb-weaving spider Araneus ventricosus genome elucidates the spidroin gene catalogue.</title>
        <authorList>
            <person name="Kono N."/>
            <person name="Nakamura H."/>
            <person name="Ohtoshi R."/>
            <person name="Moran D.A.P."/>
            <person name="Shinohara A."/>
            <person name="Yoshida Y."/>
            <person name="Fujiwara M."/>
            <person name="Mori M."/>
            <person name="Tomita M."/>
            <person name="Arakawa K."/>
        </authorList>
    </citation>
    <scope>NUCLEOTIDE SEQUENCE [LARGE SCALE GENOMIC DNA]</scope>
</reference>
<organism evidence="1 2">
    <name type="scientific">Araneus ventricosus</name>
    <name type="common">Orbweaver spider</name>
    <name type="synonym">Epeira ventricosa</name>
    <dbReference type="NCBI Taxonomy" id="182803"/>
    <lineage>
        <taxon>Eukaryota</taxon>
        <taxon>Metazoa</taxon>
        <taxon>Ecdysozoa</taxon>
        <taxon>Arthropoda</taxon>
        <taxon>Chelicerata</taxon>
        <taxon>Arachnida</taxon>
        <taxon>Araneae</taxon>
        <taxon>Araneomorphae</taxon>
        <taxon>Entelegynae</taxon>
        <taxon>Araneoidea</taxon>
        <taxon>Araneidae</taxon>
        <taxon>Araneus</taxon>
    </lineage>
</organism>
<name>A0A4Y2QH99_ARAVE</name>
<sequence>MARARHTLSGAKFRRKRPLQMWRVTCLVRDSNERPNRPVRVRWGFCHSCPISRRNLTPCYAAWVSKRYLGMITPAPIEHDWCGVIWRVKPFHRRRGLLDH</sequence>
<dbReference type="EMBL" id="BGPR01013885">
    <property type="protein sequence ID" value="GBN62682.1"/>
    <property type="molecule type" value="Genomic_DNA"/>
</dbReference>